<proteinExistence type="predicted"/>
<sequence length="251" mass="27899">MESIDGHSEACCNIPPIISKGYQHKGKYETIGGGLKTYVTGPADAKTAILIIYDIFGFFPQTLQGADILATSDKEHSYQVFMPDFFEGEPADIAWYPPETEEQKTALYSWFPSRTPQTAVPKIPKILKDIEDVYGKKTWGAVGFCWGGKVISLASGPDTPFKATVQAHPGMIDPADAEKITIPVCMLASKDESLSEVEAWEKALKVEKHVEVFGDQIHGWMSARSDLKDEKVKKEYERGYGIFLGFFAKYL</sequence>
<dbReference type="AlphaFoldDB" id="A0A2T3AUR2"/>
<reference evidence="2 3" key="1">
    <citation type="journal article" date="2018" name="New Phytol.">
        <title>Comparative genomics and transcriptomics depict ericoid mycorrhizal fungi as versatile saprotrophs and plant mutualists.</title>
        <authorList>
            <person name="Martino E."/>
            <person name="Morin E."/>
            <person name="Grelet G.A."/>
            <person name="Kuo A."/>
            <person name="Kohler A."/>
            <person name="Daghino S."/>
            <person name="Barry K.W."/>
            <person name="Cichocki N."/>
            <person name="Clum A."/>
            <person name="Dockter R.B."/>
            <person name="Hainaut M."/>
            <person name="Kuo R.C."/>
            <person name="LaButti K."/>
            <person name="Lindahl B.D."/>
            <person name="Lindquist E.A."/>
            <person name="Lipzen A."/>
            <person name="Khouja H.R."/>
            <person name="Magnuson J."/>
            <person name="Murat C."/>
            <person name="Ohm R.A."/>
            <person name="Singer S.W."/>
            <person name="Spatafora J.W."/>
            <person name="Wang M."/>
            <person name="Veneault-Fourrey C."/>
            <person name="Henrissat B."/>
            <person name="Grigoriev I.V."/>
            <person name="Martin F.M."/>
            <person name="Perotto S."/>
        </authorList>
    </citation>
    <scope>NUCLEOTIDE SEQUENCE [LARGE SCALE GENOMIC DNA]</scope>
    <source>
        <strain evidence="2 3">ATCC 22711</strain>
    </source>
</reference>
<dbReference type="EMBL" id="KZ679015">
    <property type="protein sequence ID" value="PSS12394.1"/>
    <property type="molecule type" value="Genomic_DNA"/>
</dbReference>
<dbReference type="SUPFAM" id="SSF53474">
    <property type="entry name" value="alpha/beta-Hydrolases"/>
    <property type="match status" value="1"/>
</dbReference>
<feature type="domain" description="Dienelactone hydrolase" evidence="1">
    <location>
        <begin position="36"/>
        <end position="250"/>
    </location>
</feature>
<accession>A0A2T3AUR2</accession>
<dbReference type="PANTHER" id="PTHR47668:SF1">
    <property type="entry name" value="DIENELACTONE HYDROLASE DOMAIN-CONTAINING PROTEIN-RELATED"/>
    <property type="match status" value="1"/>
</dbReference>
<dbReference type="GO" id="GO:0016787">
    <property type="term" value="F:hydrolase activity"/>
    <property type="evidence" value="ECO:0007669"/>
    <property type="project" value="InterPro"/>
</dbReference>
<evidence type="ECO:0000313" key="2">
    <source>
        <dbReference type="EMBL" id="PSS12394.1"/>
    </source>
</evidence>
<dbReference type="InParanoid" id="A0A2T3AUR2"/>
<dbReference type="Proteomes" id="UP000241818">
    <property type="component" value="Unassembled WGS sequence"/>
</dbReference>
<dbReference type="GeneID" id="36577446"/>
<dbReference type="InterPro" id="IPR029058">
    <property type="entry name" value="AB_hydrolase_fold"/>
</dbReference>
<dbReference type="PANTHER" id="PTHR47668">
    <property type="entry name" value="DIENELACTONE HYDROLASE FAMILY PROTEIN (AFU_ORTHOLOGUE AFUA_6G01940)"/>
    <property type="match status" value="1"/>
</dbReference>
<evidence type="ECO:0000259" key="1">
    <source>
        <dbReference type="Pfam" id="PF01738"/>
    </source>
</evidence>
<name>A0A2T3AUR2_AMORE</name>
<organism evidence="2 3">
    <name type="scientific">Amorphotheca resinae ATCC 22711</name>
    <dbReference type="NCBI Taxonomy" id="857342"/>
    <lineage>
        <taxon>Eukaryota</taxon>
        <taxon>Fungi</taxon>
        <taxon>Dikarya</taxon>
        <taxon>Ascomycota</taxon>
        <taxon>Pezizomycotina</taxon>
        <taxon>Leotiomycetes</taxon>
        <taxon>Helotiales</taxon>
        <taxon>Amorphothecaceae</taxon>
        <taxon>Amorphotheca</taxon>
    </lineage>
</organism>
<dbReference type="OrthoDB" id="2147163at2759"/>
<dbReference type="Gene3D" id="3.40.50.1820">
    <property type="entry name" value="alpha/beta hydrolase"/>
    <property type="match status" value="1"/>
</dbReference>
<dbReference type="STRING" id="857342.A0A2T3AUR2"/>
<gene>
    <name evidence="2" type="ORF">M430DRAFT_68630</name>
</gene>
<evidence type="ECO:0000313" key="3">
    <source>
        <dbReference type="Proteomes" id="UP000241818"/>
    </source>
</evidence>
<dbReference type="Pfam" id="PF01738">
    <property type="entry name" value="DLH"/>
    <property type="match status" value="1"/>
</dbReference>
<protein>
    <recommendedName>
        <fullName evidence="1">Dienelactone hydrolase domain-containing protein</fullName>
    </recommendedName>
</protein>
<dbReference type="InterPro" id="IPR002925">
    <property type="entry name" value="Dienelactn_hydro"/>
</dbReference>
<dbReference type="RefSeq" id="XP_024718392.1">
    <property type="nucleotide sequence ID" value="XM_024869365.1"/>
</dbReference>
<keyword evidence="3" id="KW-1185">Reference proteome</keyword>